<evidence type="ECO:0000256" key="1">
    <source>
        <dbReference type="ARBA" id="ARBA00009013"/>
    </source>
</evidence>
<dbReference type="Gene3D" id="3.30.750.24">
    <property type="entry name" value="STAS domain"/>
    <property type="match status" value="1"/>
</dbReference>
<dbReference type="CDD" id="cd07043">
    <property type="entry name" value="STAS_anti-anti-sigma_factors"/>
    <property type="match status" value="1"/>
</dbReference>
<dbReference type="PANTHER" id="PTHR33495:SF2">
    <property type="entry name" value="ANTI-SIGMA FACTOR ANTAGONIST TM_1081-RELATED"/>
    <property type="match status" value="1"/>
</dbReference>
<dbReference type="InterPro" id="IPR002645">
    <property type="entry name" value="STAS_dom"/>
</dbReference>
<feature type="domain" description="STAS" evidence="3">
    <location>
        <begin position="13"/>
        <end position="110"/>
    </location>
</feature>
<evidence type="ECO:0000259" key="3">
    <source>
        <dbReference type="PROSITE" id="PS50801"/>
    </source>
</evidence>
<dbReference type="SUPFAM" id="SSF52091">
    <property type="entry name" value="SpoIIaa-like"/>
    <property type="match status" value="1"/>
</dbReference>
<gene>
    <name evidence="4" type="ORF">M6B22_02660</name>
</gene>
<sequence length="110" mass="11462">MAGVKDGPESAQLVTRSTVSDGVALVTVRGEVDLANVPALERALLPLLARSDVDVLVVDLSGVQFLDSSAIAVLLRARSSGKAVLLREPSTAVRQLIEVTGLGDVLRTES</sequence>
<evidence type="ECO:0000256" key="2">
    <source>
        <dbReference type="RuleBase" id="RU003749"/>
    </source>
</evidence>
<proteinExistence type="inferred from homology"/>
<dbReference type="Pfam" id="PF01740">
    <property type="entry name" value="STAS"/>
    <property type="match status" value="1"/>
</dbReference>
<comment type="similarity">
    <text evidence="1 2">Belongs to the anti-sigma-factor antagonist family.</text>
</comment>
<dbReference type="PROSITE" id="PS50801">
    <property type="entry name" value="STAS"/>
    <property type="match status" value="1"/>
</dbReference>
<reference evidence="4" key="1">
    <citation type="submission" date="2022-05" db="EMBL/GenBank/DDBJ databases">
        <title>Jatrophihabitans sp. SB3-54 whole genome sequence.</title>
        <authorList>
            <person name="Suh M.K."/>
            <person name="Eom M.K."/>
            <person name="Kim J.S."/>
            <person name="Kim H.S."/>
            <person name="Do H.E."/>
            <person name="Shin Y.K."/>
            <person name="Lee J.-S."/>
        </authorList>
    </citation>
    <scope>NUCLEOTIDE SEQUENCE</scope>
    <source>
        <strain evidence="4">SB3-54</strain>
    </source>
</reference>
<evidence type="ECO:0000313" key="5">
    <source>
        <dbReference type="Proteomes" id="UP001164693"/>
    </source>
</evidence>
<dbReference type="Proteomes" id="UP001164693">
    <property type="component" value="Chromosome"/>
</dbReference>
<dbReference type="PANTHER" id="PTHR33495">
    <property type="entry name" value="ANTI-SIGMA FACTOR ANTAGONIST TM_1081-RELATED-RELATED"/>
    <property type="match status" value="1"/>
</dbReference>
<accession>A0ABY7K0I5</accession>
<evidence type="ECO:0000313" key="4">
    <source>
        <dbReference type="EMBL" id="WAX57680.1"/>
    </source>
</evidence>
<dbReference type="EMBL" id="CP097463">
    <property type="protein sequence ID" value="WAX57680.1"/>
    <property type="molecule type" value="Genomic_DNA"/>
</dbReference>
<dbReference type="RefSeq" id="WP_269444227.1">
    <property type="nucleotide sequence ID" value="NZ_CP097463.1"/>
</dbReference>
<dbReference type="InterPro" id="IPR036513">
    <property type="entry name" value="STAS_dom_sf"/>
</dbReference>
<dbReference type="InterPro" id="IPR003658">
    <property type="entry name" value="Anti-sigma_ant"/>
</dbReference>
<keyword evidence="5" id="KW-1185">Reference proteome</keyword>
<name>A0ABY7K0I5_9ACTN</name>
<dbReference type="NCBIfam" id="TIGR00377">
    <property type="entry name" value="ant_ant_sig"/>
    <property type="match status" value="1"/>
</dbReference>
<organism evidence="4 5">
    <name type="scientific">Jatrophihabitans cynanchi</name>
    <dbReference type="NCBI Taxonomy" id="2944128"/>
    <lineage>
        <taxon>Bacteria</taxon>
        <taxon>Bacillati</taxon>
        <taxon>Actinomycetota</taxon>
        <taxon>Actinomycetes</taxon>
        <taxon>Jatrophihabitantales</taxon>
        <taxon>Jatrophihabitantaceae</taxon>
        <taxon>Jatrophihabitans</taxon>
    </lineage>
</organism>
<protein>
    <recommendedName>
        <fullName evidence="2">Anti-sigma factor antagonist</fullName>
    </recommendedName>
</protein>